<reference evidence="2" key="1">
    <citation type="submission" date="2022-11" db="EMBL/GenBank/DDBJ databases">
        <authorList>
            <person name="Petersen C."/>
        </authorList>
    </citation>
    <scope>NUCLEOTIDE SEQUENCE</scope>
    <source>
        <strain evidence="2">IBT 16849</strain>
    </source>
</reference>
<dbReference type="EMBL" id="JAPQKP010000006">
    <property type="protein sequence ID" value="KAJ5185105.1"/>
    <property type="molecule type" value="Genomic_DNA"/>
</dbReference>
<evidence type="ECO:0000256" key="1">
    <source>
        <dbReference type="SAM" id="Coils"/>
    </source>
</evidence>
<sequence>MDAKAILGLKVKNAKMTRELGDQNQDMNRSILKEPKWVESAVNPQHMMNYFGPSWDYMPSHHDDLLKESQEQNSRPRHTIKKQEKIILNLAQYQEEAAVQLEQHTARVVYKLKEQTNKIADLECEKVALIRDLKEQTRIASALEKRDMKMKKVFGDTASIMFSELEYQEGLISKMAPNDGEFFQPTHETLVDLVENIEQWTVDDEHSDMMFNLEHTPPSEQLYEELLSRFDEQSYQLKIQAIQLDRQKSIIDEQTSIISELKAQKRKMAGDLEEQNGKLALILQHLQENGEKGTSPLLDRILVYKSEQHARFEKPWV</sequence>
<dbReference type="AlphaFoldDB" id="A0A9W9IUP9"/>
<feature type="coiled-coil region" evidence="1">
    <location>
        <begin position="112"/>
        <end position="139"/>
    </location>
</feature>
<organism evidence="2 3">
    <name type="scientific">Penicillium cf. griseofulvum</name>
    <dbReference type="NCBI Taxonomy" id="2972120"/>
    <lineage>
        <taxon>Eukaryota</taxon>
        <taxon>Fungi</taxon>
        <taxon>Dikarya</taxon>
        <taxon>Ascomycota</taxon>
        <taxon>Pezizomycotina</taxon>
        <taxon>Eurotiomycetes</taxon>
        <taxon>Eurotiomycetidae</taxon>
        <taxon>Eurotiales</taxon>
        <taxon>Aspergillaceae</taxon>
        <taxon>Penicillium</taxon>
    </lineage>
</organism>
<keyword evidence="1" id="KW-0175">Coiled coil</keyword>
<accession>A0A9W9IUP9</accession>
<protein>
    <submittedName>
        <fullName evidence="2">Uncharacterized protein</fullName>
    </submittedName>
</protein>
<evidence type="ECO:0000313" key="2">
    <source>
        <dbReference type="EMBL" id="KAJ5185105.1"/>
    </source>
</evidence>
<dbReference type="Proteomes" id="UP001150879">
    <property type="component" value="Unassembled WGS sequence"/>
</dbReference>
<dbReference type="OrthoDB" id="4326278at2759"/>
<proteinExistence type="predicted"/>
<evidence type="ECO:0000313" key="3">
    <source>
        <dbReference type="Proteomes" id="UP001150879"/>
    </source>
</evidence>
<gene>
    <name evidence="2" type="ORF">N7472_009945</name>
</gene>
<comment type="caution">
    <text evidence="2">The sequence shown here is derived from an EMBL/GenBank/DDBJ whole genome shotgun (WGS) entry which is preliminary data.</text>
</comment>
<keyword evidence="3" id="KW-1185">Reference proteome</keyword>
<reference evidence="2" key="2">
    <citation type="journal article" date="2023" name="IMA Fungus">
        <title>Comparative genomic study of the Penicillium genus elucidates a diverse pangenome and 15 lateral gene transfer events.</title>
        <authorList>
            <person name="Petersen C."/>
            <person name="Sorensen T."/>
            <person name="Nielsen M.R."/>
            <person name="Sondergaard T.E."/>
            <person name="Sorensen J.L."/>
            <person name="Fitzpatrick D.A."/>
            <person name="Frisvad J.C."/>
            <person name="Nielsen K.L."/>
        </authorList>
    </citation>
    <scope>NUCLEOTIDE SEQUENCE</scope>
    <source>
        <strain evidence="2">IBT 16849</strain>
    </source>
</reference>
<name>A0A9W9IUP9_9EURO</name>